<dbReference type="Proteomes" id="UP000799755">
    <property type="component" value="Unassembled WGS sequence"/>
</dbReference>
<name>A0ACB6QZH0_9PLEO</name>
<organism evidence="1 2">
    <name type="scientific">Lindgomyces ingoldianus</name>
    <dbReference type="NCBI Taxonomy" id="673940"/>
    <lineage>
        <taxon>Eukaryota</taxon>
        <taxon>Fungi</taxon>
        <taxon>Dikarya</taxon>
        <taxon>Ascomycota</taxon>
        <taxon>Pezizomycotina</taxon>
        <taxon>Dothideomycetes</taxon>
        <taxon>Pleosporomycetidae</taxon>
        <taxon>Pleosporales</taxon>
        <taxon>Lindgomycetaceae</taxon>
        <taxon>Lindgomyces</taxon>
    </lineage>
</organism>
<gene>
    <name evidence="1" type="ORF">BDR25DRAFT_366418</name>
</gene>
<keyword evidence="2" id="KW-1185">Reference proteome</keyword>
<reference evidence="1" key="1">
    <citation type="journal article" date="2020" name="Stud. Mycol.">
        <title>101 Dothideomycetes genomes: a test case for predicting lifestyles and emergence of pathogens.</title>
        <authorList>
            <person name="Haridas S."/>
            <person name="Albert R."/>
            <person name="Binder M."/>
            <person name="Bloem J."/>
            <person name="Labutti K."/>
            <person name="Salamov A."/>
            <person name="Andreopoulos B."/>
            <person name="Baker S."/>
            <person name="Barry K."/>
            <person name="Bills G."/>
            <person name="Bluhm B."/>
            <person name="Cannon C."/>
            <person name="Castanera R."/>
            <person name="Culley D."/>
            <person name="Daum C."/>
            <person name="Ezra D."/>
            <person name="Gonzalez J."/>
            <person name="Henrissat B."/>
            <person name="Kuo A."/>
            <person name="Liang C."/>
            <person name="Lipzen A."/>
            <person name="Lutzoni F."/>
            <person name="Magnuson J."/>
            <person name="Mondo S."/>
            <person name="Nolan M."/>
            <person name="Ohm R."/>
            <person name="Pangilinan J."/>
            <person name="Park H.-J."/>
            <person name="Ramirez L."/>
            <person name="Alfaro M."/>
            <person name="Sun H."/>
            <person name="Tritt A."/>
            <person name="Yoshinaga Y."/>
            <person name="Zwiers L.-H."/>
            <person name="Turgeon B."/>
            <person name="Goodwin S."/>
            <person name="Spatafora J."/>
            <person name="Crous P."/>
            <person name="Grigoriev I."/>
        </authorList>
    </citation>
    <scope>NUCLEOTIDE SEQUENCE</scope>
    <source>
        <strain evidence="1">ATCC 200398</strain>
    </source>
</reference>
<sequence>MVRLSILSGLASGLCALANPLVKRASLQQITNSGISNPTNVGFYMYVPDKLASSPGIIVAIHYCTGTAQAYYSGSPYATLAEQYGFIVIYPSSPHSGTCWDVSSKATLTHNGGGDSNAIANMVTWTMSKYKADSSKVFVTGSSSGAMMTNVMAATYPDIFKAGIAYSGVPAGCFVSSSGGVDAWNSTCAQGNSVATPQAWANVVTNMYAGYTGARPKMQIYHGTADATLYPNNYNETIKEWCGVFGYDYTNPTSTEKNTPLTNYYRYSFGPQLQGIYAVGVGHTVPIQGTEDMKFFGFSGSSSSSSSITPATSTLLTKVATSAASTPTASTGGSTGGTVAHWGQCGGAGWTGSTTCVAGYTCTKANDYYSQCL</sequence>
<evidence type="ECO:0000313" key="2">
    <source>
        <dbReference type="Proteomes" id="UP000799755"/>
    </source>
</evidence>
<proteinExistence type="predicted"/>
<comment type="caution">
    <text evidence="1">The sequence shown here is derived from an EMBL/GenBank/DDBJ whole genome shotgun (WGS) entry which is preliminary data.</text>
</comment>
<accession>A0ACB6QZH0</accession>
<evidence type="ECO:0000313" key="1">
    <source>
        <dbReference type="EMBL" id="KAF2472393.1"/>
    </source>
</evidence>
<dbReference type="EMBL" id="MU003502">
    <property type="protein sequence ID" value="KAF2472393.1"/>
    <property type="molecule type" value="Genomic_DNA"/>
</dbReference>
<protein>
    <submittedName>
        <fullName evidence="1">Acetyl xylan esterase</fullName>
    </submittedName>
</protein>